<dbReference type="OrthoDB" id="1937894at2759"/>
<dbReference type="EMBL" id="RWGY01000031">
    <property type="protein sequence ID" value="TVU13936.1"/>
    <property type="molecule type" value="Genomic_DNA"/>
</dbReference>
<dbReference type="Gene3D" id="3.40.50.410">
    <property type="entry name" value="von Willebrand factor, type A domain"/>
    <property type="match status" value="1"/>
</dbReference>
<protein>
    <submittedName>
        <fullName evidence="1">Uncharacterized protein</fullName>
    </submittedName>
</protein>
<name>A0A5J9TRE7_9POAL</name>
<comment type="caution">
    <text evidence="1">The sequence shown here is derived from an EMBL/GenBank/DDBJ whole genome shotgun (WGS) entry which is preliminary data.</text>
</comment>
<proteinExistence type="predicted"/>
<evidence type="ECO:0000313" key="2">
    <source>
        <dbReference type="Proteomes" id="UP000324897"/>
    </source>
</evidence>
<gene>
    <name evidence="1" type="ORF">EJB05_37376</name>
</gene>
<dbReference type="PANTHER" id="PTHR10579">
    <property type="entry name" value="CALCIUM-ACTIVATED CHLORIDE CHANNEL REGULATOR"/>
    <property type="match status" value="1"/>
</dbReference>
<dbReference type="PANTHER" id="PTHR10579:SF57">
    <property type="entry name" value="OS11G0687100 PROTEIN"/>
    <property type="match status" value="1"/>
</dbReference>
<organism evidence="1 2">
    <name type="scientific">Eragrostis curvula</name>
    <name type="common">weeping love grass</name>
    <dbReference type="NCBI Taxonomy" id="38414"/>
    <lineage>
        <taxon>Eukaryota</taxon>
        <taxon>Viridiplantae</taxon>
        <taxon>Streptophyta</taxon>
        <taxon>Embryophyta</taxon>
        <taxon>Tracheophyta</taxon>
        <taxon>Spermatophyta</taxon>
        <taxon>Magnoliopsida</taxon>
        <taxon>Liliopsida</taxon>
        <taxon>Poales</taxon>
        <taxon>Poaceae</taxon>
        <taxon>PACMAD clade</taxon>
        <taxon>Chloridoideae</taxon>
        <taxon>Eragrostideae</taxon>
        <taxon>Eragrostidinae</taxon>
        <taxon>Eragrostis</taxon>
    </lineage>
</organism>
<dbReference type="Gramene" id="TVU13936">
    <property type="protein sequence ID" value="TVU13936"/>
    <property type="gene ID" value="EJB05_37376"/>
</dbReference>
<dbReference type="AlphaFoldDB" id="A0A5J9TRE7"/>
<evidence type="ECO:0000313" key="1">
    <source>
        <dbReference type="EMBL" id="TVU13936.1"/>
    </source>
</evidence>
<dbReference type="InterPro" id="IPR051266">
    <property type="entry name" value="CLCR"/>
</dbReference>
<dbReference type="SUPFAM" id="SSF53300">
    <property type="entry name" value="vWA-like"/>
    <property type="match status" value="1"/>
</dbReference>
<accession>A0A5J9TRE7</accession>
<reference evidence="1 2" key="1">
    <citation type="journal article" date="2019" name="Sci. Rep.">
        <title>A high-quality genome of Eragrostis curvula grass provides insights into Poaceae evolution and supports new strategies to enhance forage quality.</title>
        <authorList>
            <person name="Carballo J."/>
            <person name="Santos B.A.C.M."/>
            <person name="Zappacosta D."/>
            <person name="Garbus I."/>
            <person name="Selva J.P."/>
            <person name="Gallo C.A."/>
            <person name="Diaz A."/>
            <person name="Albertini E."/>
            <person name="Caccamo M."/>
            <person name="Echenique V."/>
        </authorList>
    </citation>
    <scope>NUCLEOTIDE SEQUENCE [LARGE SCALE GENOMIC DNA]</scope>
    <source>
        <strain evidence="2">cv. Victoria</strain>
        <tissue evidence="1">Leaf</tissue>
    </source>
</reference>
<sequence length="176" mass="19397">MDAPESSGCDDKVKLEVMGRTKSIPSTMRVKEFPVLVRVTAPLGNTKSSRAGLDLVAVLGTSESMMLENRLDSMKQAMMFVIDNLGPDDRLSVVSFNETTQCLTELSVMTEVPKNYSEGLHSQKSNNVTKKSQSYTMELQNGDRLIRVLGPDRARRCPGLLEAAGRVGGRGRRWCD</sequence>
<dbReference type="Proteomes" id="UP000324897">
    <property type="component" value="Unassembled WGS sequence"/>
</dbReference>
<feature type="non-terminal residue" evidence="1">
    <location>
        <position position="1"/>
    </location>
</feature>
<dbReference type="InterPro" id="IPR036465">
    <property type="entry name" value="vWFA_dom_sf"/>
</dbReference>
<keyword evidence="2" id="KW-1185">Reference proteome</keyword>